<keyword evidence="2" id="KW-1185">Reference proteome</keyword>
<dbReference type="AlphaFoldDB" id="A0A2W2BDG0"/>
<dbReference type="Proteomes" id="UP000248745">
    <property type="component" value="Unassembled WGS sequence"/>
</dbReference>
<sequence>MMENIYLSLNTDTSMTSTILFSGKIQFEKTGNPLPNVRIELQRDYAAPKWMGGTQTDSNGCFYIYLPEKEILSVQQQHTKAFVNILKDDTLIYCGDITDLSAQQHISIHTGF</sequence>
<evidence type="ECO:0008006" key="3">
    <source>
        <dbReference type="Google" id="ProtNLM"/>
    </source>
</evidence>
<protein>
    <recommendedName>
        <fullName evidence="3">Carboxypeptidase regulatory-like domain-containing protein</fullName>
    </recommendedName>
</protein>
<accession>A0A2W2BDG0</accession>
<reference evidence="1 2" key="1">
    <citation type="submission" date="2018-06" db="EMBL/GenBank/DDBJ databases">
        <title>Mucibacter soli gen. nov., sp. nov., a new member of the family Chitinophagaceae producing mucin.</title>
        <authorList>
            <person name="Kim M.-K."/>
            <person name="Park S."/>
            <person name="Kim T.-S."/>
            <person name="Joung Y."/>
            <person name="Han J.-H."/>
            <person name="Kim S.B."/>
        </authorList>
    </citation>
    <scope>NUCLEOTIDE SEQUENCE [LARGE SCALE GENOMIC DNA]</scope>
    <source>
        <strain evidence="1 2">R1-15</strain>
    </source>
</reference>
<organism evidence="1 2">
    <name type="scientific">Taibaiella soli</name>
    <dbReference type="NCBI Taxonomy" id="1649169"/>
    <lineage>
        <taxon>Bacteria</taxon>
        <taxon>Pseudomonadati</taxon>
        <taxon>Bacteroidota</taxon>
        <taxon>Chitinophagia</taxon>
        <taxon>Chitinophagales</taxon>
        <taxon>Chitinophagaceae</taxon>
        <taxon>Taibaiella</taxon>
    </lineage>
</organism>
<gene>
    <name evidence="1" type="ORF">DN068_06075</name>
</gene>
<evidence type="ECO:0000313" key="2">
    <source>
        <dbReference type="Proteomes" id="UP000248745"/>
    </source>
</evidence>
<dbReference type="EMBL" id="QKTW01000009">
    <property type="protein sequence ID" value="PZF73907.1"/>
    <property type="molecule type" value="Genomic_DNA"/>
</dbReference>
<dbReference type="SUPFAM" id="SSF49464">
    <property type="entry name" value="Carboxypeptidase regulatory domain-like"/>
    <property type="match status" value="1"/>
</dbReference>
<dbReference type="InterPro" id="IPR008969">
    <property type="entry name" value="CarboxyPept-like_regulatory"/>
</dbReference>
<proteinExistence type="predicted"/>
<evidence type="ECO:0000313" key="1">
    <source>
        <dbReference type="EMBL" id="PZF73907.1"/>
    </source>
</evidence>
<name>A0A2W2BDG0_9BACT</name>
<comment type="caution">
    <text evidence="1">The sequence shown here is derived from an EMBL/GenBank/DDBJ whole genome shotgun (WGS) entry which is preliminary data.</text>
</comment>